<dbReference type="Gene3D" id="2.60.120.10">
    <property type="entry name" value="Jelly Rolls"/>
    <property type="match status" value="2"/>
</dbReference>
<accession>A0A383CTH4</accession>
<proteinExistence type="predicted"/>
<reference evidence="1" key="1">
    <citation type="submission" date="2018-05" db="EMBL/GenBank/DDBJ databases">
        <authorList>
            <person name="Lanie J.A."/>
            <person name="Ng W.-L."/>
            <person name="Kazmierczak K.M."/>
            <person name="Andrzejewski T.M."/>
            <person name="Davidsen T.M."/>
            <person name="Wayne K.J."/>
            <person name="Tettelin H."/>
            <person name="Glass J.I."/>
            <person name="Rusch D."/>
            <person name="Podicherti R."/>
            <person name="Tsui H.-C.T."/>
            <person name="Winkler M.E."/>
        </authorList>
    </citation>
    <scope>NUCLEOTIDE SEQUENCE</scope>
</reference>
<dbReference type="InterPro" id="IPR014710">
    <property type="entry name" value="RmlC-like_jellyroll"/>
</dbReference>
<dbReference type="InterPro" id="IPR011051">
    <property type="entry name" value="RmlC_Cupin_sf"/>
</dbReference>
<evidence type="ECO:0000313" key="1">
    <source>
        <dbReference type="EMBL" id="SVE35333.1"/>
    </source>
</evidence>
<evidence type="ECO:0008006" key="2">
    <source>
        <dbReference type="Google" id="ProtNLM"/>
    </source>
</evidence>
<name>A0A383CTH4_9ZZZZ</name>
<sequence length="190" mass="20588">MQRNLLMNSVSILLLAAFTCSAQNSTAQDHVAEDDKPFLLNYPNLEDSGGKVVLTNDRVVLQRLVVPAGEWEGIHSHPGNQIFVHIKGGEWSGLLGGESEYSGTISPDGGVGWMDAIPLSAGHNSGNTGDTPIDLIYVTLKDDAPIAPEVEHVPQAYPDIPVELILENDRMIVQRVQVEPGQWTGVHNHP</sequence>
<protein>
    <recommendedName>
        <fullName evidence="2">Cupin 2 conserved barrel domain-containing protein</fullName>
    </recommendedName>
</protein>
<dbReference type="SUPFAM" id="SSF51182">
    <property type="entry name" value="RmlC-like cupins"/>
    <property type="match status" value="1"/>
</dbReference>
<gene>
    <name evidence="1" type="ORF">METZ01_LOCUS488187</name>
</gene>
<dbReference type="AlphaFoldDB" id="A0A383CTH4"/>
<feature type="non-terminal residue" evidence="1">
    <location>
        <position position="190"/>
    </location>
</feature>
<organism evidence="1">
    <name type="scientific">marine metagenome</name>
    <dbReference type="NCBI Taxonomy" id="408172"/>
    <lineage>
        <taxon>unclassified sequences</taxon>
        <taxon>metagenomes</taxon>
        <taxon>ecological metagenomes</taxon>
    </lineage>
</organism>
<dbReference type="EMBL" id="UINC01211438">
    <property type="protein sequence ID" value="SVE35333.1"/>
    <property type="molecule type" value="Genomic_DNA"/>
</dbReference>